<protein>
    <submittedName>
        <fullName evidence="2">ParM/StbA family protein</fullName>
    </submittedName>
</protein>
<dbReference type="EMBL" id="CP069127">
    <property type="protein sequence ID" value="QRG65962.1"/>
    <property type="molecule type" value="Genomic_DNA"/>
</dbReference>
<keyword evidence="3" id="KW-1185">Reference proteome</keyword>
<reference evidence="2 3" key="1">
    <citation type="submission" date="2021-01" db="EMBL/GenBank/DDBJ databases">
        <title>Identification of strong promoters based on the transcriptome of Brevibacillus choshinensis.</title>
        <authorList>
            <person name="Yao D."/>
            <person name="Zhang K."/>
            <person name="Wu J."/>
        </authorList>
    </citation>
    <scope>NUCLEOTIDE SEQUENCE [LARGE SCALE GENOMIC DNA]</scope>
    <source>
        <strain evidence="2 3">HPD31-SP3</strain>
    </source>
</reference>
<sequence length="289" mass="32987">MNNKFQIAIDAGKHFIKSIMKEGEVIHRVLFRNKVQEVDSLGAELSPNSYKIQFEGKTYLLGDMLPEERTSFDLSKNSFEHILSIYVAITQLLLKSKQSIGLANIYLAVNIPVSLYKNEEHKFAFQEAIRRNGEPICIAVSGKTFAFKLQSVLLLPEAIGPTYLNTNEFRNKKILVMDIGSLNTSFMEIDRLVPKFDRMVSSNLGVNVMRARLADTLTTKYGINITDDDCEIIFRDKYLIIAGQKREDSREIIEKLFSEHVAEIVNFAKSRKISFNNLEILLVGEEAYY</sequence>
<accession>A0ABX7FKW1</accession>
<organism evidence="2 3">
    <name type="scientific">Brevibacillus choshinensis</name>
    <dbReference type="NCBI Taxonomy" id="54911"/>
    <lineage>
        <taxon>Bacteria</taxon>
        <taxon>Bacillati</taxon>
        <taxon>Bacillota</taxon>
        <taxon>Bacilli</taxon>
        <taxon>Bacillales</taxon>
        <taxon>Paenibacillaceae</taxon>
        <taxon>Brevibacillus</taxon>
    </lineage>
</organism>
<gene>
    <name evidence="2" type="ORF">JNE38_20605</name>
</gene>
<evidence type="ECO:0000313" key="2">
    <source>
        <dbReference type="EMBL" id="QRG65962.1"/>
    </source>
</evidence>
<proteinExistence type="predicted"/>
<dbReference type="Proteomes" id="UP000596248">
    <property type="component" value="Chromosome"/>
</dbReference>
<evidence type="ECO:0000259" key="1">
    <source>
        <dbReference type="Pfam" id="PF17989"/>
    </source>
</evidence>
<dbReference type="InterPro" id="IPR040607">
    <property type="entry name" value="ALP_N"/>
</dbReference>
<dbReference type="Pfam" id="PF17989">
    <property type="entry name" value="ALP_N"/>
    <property type="match status" value="1"/>
</dbReference>
<feature type="domain" description="Actin-like protein N-terminal" evidence="1">
    <location>
        <begin position="8"/>
        <end position="160"/>
    </location>
</feature>
<dbReference type="RefSeq" id="WP_203353031.1">
    <property type="nucleotide sequence ID" value="NZ_CP069127.1"/>
</dbReference>
<dbReference type="Gene3D" id="3.30.420.40">
    <property type="match status" value="2"/>
</dbReference>
<name>A0ABX7FKW1_BRECH</name>
<evidence type="ECO:0000313" key="3">
    <source>
        <dbReference type="Proteomes" id="UP000596248"/>
    </source>
</evidence>
<dbReference type="SUPFAM" id="SSF53067">
    <property type="entry name" value="Actin-like ATPase domain"/>
    <property type="match status" value="2"/>
</dbReference>
<dbReference type="InterPro" id="IPR043129">
    <property type="entry name" value="ATPase_NBD"/>
</dbReference>